<feature type="compositionally biased region" description="Polar residues" evidence="1">
    <location>
        <begin position="105"/>
        <end position="118"/>
    </location>
</feature>
<dbReference type="Proteomes" id="UP000762676">
    <property type="component" value="Unassembled WGS sequence"/>
</dbReference>
<reference evidence="2 3" key="1">
    <citation type="journal article" date="2021" name="Elife">
        <title>Chloroplast acquisition without the gene transfer in kleptoplastic sea slugs, Plakobranchus ocellatus.</title>
        <authorList>
            <person name="Maeda T."/>
            <person name="Takahashi S."/>
            <person name="Yoshida T."/>
            <person name="Shimamura S."/>
            <person name="Takaki Y."/>
            <person name="Nagai Y."/>
            <person name="Toyoda A."/>
            <person name="Suzuki Y."/>
            <person name="Arimoto A."/>
            <person name="Ishii H."/>
            <person name="Satoh N."/>
            <person name="Nishiyama T."/>
            <person name="Hasebe M."/>
            <person name="Maruyama T."/>
            <person name="Minagawa J."/>
            <person name="Obokata J."/>
            <person name="Shigenobu S."/>
        </authorList>
    </citation>
    <scope>NUCLEOTIDE SEQUENCE [LARGE SCALE GENOMIC DNA]</scope>
</reference>
<protein>
    <submittedName>
        <fullName evidence="2">Uncharacterized protein</fullName>
    </submittedName>
</protein>
<keyword evidence="3" id="KW-1185">Reference proteome</keyword>
<comment type="caution">
    <text evidence="2">The sequence shown here is derived from an EMBL/GenBank/DDBJ whole genome shotgun (WGS) entry which is preliminary data.</text>
</comment>
<accession>A0AAV4JYR5</accession>
<dbReference type="AlphaFoldDB" id="A0AAV4JYR5"/>
<proteinExistence type="predicted"/>
<evidence type="ECO:0000256" key="1">
    <source>
        <dbReference type="SAM" id="MobiDB-lite"/>
    </source>
</evidence>
<organism evidence="2 3">
    <name type="scientific">Elysia marginata</name>
    <dbReference type="NCBI Taxonomy" id="1093978"/>
    <lineage>
        <taxon>Eukaryota</taxon>
        <taxon>Metazoa</taxon>
        <taxon>Spiralia</taxon>
        <taxon>Lophotrochozoa</taxon>
        <taxon>Mollusca</taxon>
        <taxon>Gastropoda</taxon>
        <taxon>Heterobranchia</taxon>
        <taxon>Euthyneura</taxon>
        <taxon>Panpulmonata</taxon>
        <taxon>Sacoglossa</taxon>
        <taxon>Placobranchoidea</taxon>
        <taxon>Plakobranchidae</taxon>
        <taxon>Elysia</taxon>
    </lineage>
</organism>
<name>A0AAV4JYR5_9GAST</name>
<evidence type="ECO:0000313" key="2">
    <source>
        <dbReference type="EMBL" id="GFS27430.1"/>
    </source>
</evidence>
<gene>
    <name evidence="2" type="ORF">ElyMa_005268500</name>
</gene>
<evidence type="ECO:0000313" key="3">
    <source>
        <dbReference type="Proteomes" id="UP000762676"/>
    </source>
</evidence>
<feature type="compositionally biased region" description="Polar residues" evidence="1">
    <location>
        <begin position="125"/>
        <end position="143"/>
    </location>
</feature>
<sequence length="143" mass="16113">MGGYHLDTSVQKRSVCWNQSRGKTLANCHTTDFKQQRTKHALIQRTILCYCAVRNLESSAEKYEKVANKCLRRLHTLREPGMARTLMKYLEANQAKDPLPDEIGKQSTTFSKTALSTPTKEENSNQKTPTLSKSCGETKTTSS</sequence>
<dbReference type="EMBL" id="BMAT01010515">
    <property type="protein sequence ID" value="GFS27430.1"/>
    <property type="molecule type" value="Genomic_DNA"/>
</dbReference>
<feature type="region of interest" description="Disordered" evidence="1">
    <location>
        <begin position="95"/>
        <end position="143"/>
    </location>
</feature>